<dbReference type="SUPFAM" id="SSF54637">
    <property type="entry name" value="Thioesterase/thiol ester dehydrase-isomerase"/>
    <property type="match status" value="1"/>
</dbReference>
<dbReference type="EMBL" id="SFCI01001625">
    <property type="protein sequence ID" value="TFY75320.1"/>
    <property type="molecule type" value="Genomic_DNA"/>
</dbReference>
<feature type="non-terminal residue" evidence="1">
    <location>
        <position position="1"/>
    </location>
</feature>
<gene>
    <name evidence="1" type="ORF">EWM64_g8691</name>
</gene>
<accession>A0A4Y9ZM35</accession>
<evidence type="ECO:0000313" key="2">
    <source>
        <dbReference type="Proteomes" id="UP000298061"/>
    </source>
</evidence>
<protein>
    <recommendedName>
        <fullName evidence="3">Thioesterase domain-containing protein</fullName>
    </recommendedName>
</protein>
<dbReference type="Gene3D" id="3.10.129.10">
    <property type="entry name" value="Hotdog Thioesterase"/>
    <property type="match status" value="1"/>
</dbReference>
<comment type="caution">
    <text evidence="1">The sequence shown here is derived from an EMBL/GenBank/DDBJ whole genome shotgun (WGS) entry which is preliminary data.</text>
</comment>
<evidence type="ECO:0000313" key="1">
    <source>
        <dbReference type="EMBL" id="TFY75320.1"/>
    </source>
</evidence>
<name>A0A4Y9ZM35_9AGAM</name>
<organism evidence="1 2">
    <name type="scientific">Hericium alpestre</name>
    <dbReference type="NCBI Taxonomy" id="135208"/>
    <lineage>
        <taxon>Eukaryota</taxon>
        <taxon>Fungi</taxon>
        <taxon>Dikarya</taxon>
        <taxon>Basidiomycota</taxon>
        <taxon>Agaricomycotina</taxon>
        <taxon>Agaricomycetes</taxon>
        <taxon>Russulales</taxon>
        <taxon>Hericiaceae</taxon>
        <taxon>Hericium</taxon>
    </lineage>
</organism>
<keyword evidence="2" id="KW-1185">Reference proteome</keyword>
<evidence type="ECO:0008006" key="3">
    <source>
        <dbReference type="Google" id="ProtNLM"/>
    </source>
</evidence>
<dbReference type="AlphaFoldDB" id="A0A4Y9ZM35"/>
<reference evidence="1 2" key="1">
    <citation type="submission" date="2019-02" db="EMBL/GenBank/DDBJ databases">
        <title>Genome sequencing of the rare red list fungi Hericium alpestre (H. flagellum).</title>
        <authorList>
            <person name="Buettner E."/>
            <person name="Kellner H."/>
        </authorList>
    </citation>
    <scope>NUCLEOTIDE SEQUENCE [LARGE SCALE GENOMIC DNA]</scope>
    <source>
        <strain evidence="1 2">DSM 108284</strain>
    </source>
</reference>
<proteinExistence type="predicted"/>
<sequence>VGKAVRLVELSAEHNAQKQGRLEVTAVAEVVVAKNMLNGAGMMHGGCMAYIIDK</sequence>
<dbReference type="STRING" id="135208.A0A4Y9ZM35"/>
<dbReference type="Proteomes" id="UP000298061">
    <property type="component" value="Unassembled WGS sequence"/>
</dbReference>
<dbReference type="InterPro" id="IPR029069">
    <property type="entry name" value="HotDog_dom_sf"/>
</dbReference>